<dbReference type="AlphaFoldDB" id="G3BFN6"/>
<evidence type="ECO:0000313" key="2">
    <source>
        <dbReference type="Proteomes" id="UP000000707"/>
    </source>
</evidence>
<dbReference type="Proteomes" id="UP000000707">
    <property type="component" value="Unassembled WGS sequence"/>
</dbReference>
<dbReference type="HOGENOM" id="CLU_2996355_0_0_1"/>
<name>G3BFN6_CANTC</name>
<protein>
    <submittedName>
        <fullName evidence="1">Uncharacterized protein</fullName>
    </submittedName>
</protein>
<sequence>MSGDRDTVGEVGVWLFSSADQPVEPPCESVSSRSVSERHADSCCKLVIWQYGDYKGP</sequence>
<proteinExistence type="predicted"/>
<accession>G3BFN6</accession>
<evidence type="ECO:0000313" key="1">
    <source>
        <dbReference type="EMBL" id="EGV60061.1"/>
    </source>
</evidence>
<keyword evidence="2" id="KW-1185">Reference proteome</keyword>
<gene>
    <name evidence="1" type="ORF">CANTEDRAFT_116089</name>
</gene>
<reference evidence="1 2" key="1">
    <citation type="journal article" date="2011" name="Proc. Natl. Acad. Sci. U.S.A.">
        <title>Comparative genomics of xylose-fermenting fungi for enhanced biofuel production.</title>
        <authorList>
            <person name="Wohlbach D.J."/>
            <person name="Kuo A."/>
            <person name="Sato T.K."/>
            <person name="Potts K.M."/>
            <person name="Salamov A.A."/>
            <person name="LaButti K.M."/>
            <person name="Sun H."/>
            <person name="Clum A."/>
            <person name="Pangilinan J.L."/>
            <person name="Lindquist E.A."/>
            <person name="Lucas S."/>
            <person name="Lapidus A."/>
            <person name="Jin M."/>
            <person name="Gunawan C."/>
            <person name="Balan V."/>
            <person name="Dale B.E."/>
            <person name="Jeffries T.W."/>
            <person name="Zinkel R."/>
            <person name="Barry K.W."/>
            <person name="Grigoriev I.V."/>
            <person name="Gasch A.P."/>
        </authorList>
    </citation>
    <scope>NUCLEOTIDE SEQUENCE [LARGE SCALE GENOMIC DNA]</scope>
    <source>
        <strain evidence="2">ATCC 10573 / BCRC 21748 / CBS 615 / JCM 9827 / NBRC 10315 / NRRL Y-1498 / VKM Y-70</strain>
    </source>
</reference>
<dbReference type="EMBL" id="GL996528">
    <property type="protein sequence ID" value="EGV60061.1"/>
    <property type="molecule type" value="Genomic_DNA"/>
</dbReference>
<organism evidence="2">
    <name type="scientific">Candida tenuis (strain ATCC 10573 / BCRC 21748 / CBS 615 / JCM 9827 / NBRC 10315 / NRRL Y-1498 / VKM Y-70)</name>
    <name type="common">Yeast</name>
    <name type="synonym">Yamadazyma tenuis</name>
    <dbReference type="NCBI Taxonomy" id="590646"/>
    <lineage>
        <taxon>Eukaryota</taxon>
        <taxon>Fungi</taxon>
        <taxon>Dikarya</taxon>
        <taxon>Ascomycota</taxon>
        <taxon>Saccharomycotina</taxon>
        <taxon>Pichiomycetes</taxon>
        <taxon>Debaryomycetaceae</taxon>
        <taxon>Yamadazyma</taxon>
    </lineage>
</organism>